<proteinExistence type="predicted"/>
<gene>
    <name evidence="1" type="ORF">I8755_32565</name>
</gene>
<sequence>MLGALTGCGGADARGDAAARAATRFEESLRTPDAACAALAPGTREELEHDAELPCARALPDAGLPEAGSVRSVDVYGTQARVVAARDTLFLSFFPQGWKVVAAGCSPRPAQPYRCRIKGG</sequence>
<name>A0A7T4PPL8_9ACTN</name>
<organism evidence="1 2">
    <name type="scientific">Streptomyces alfalfae</name>
    <dbReference type="NCBI Taxonomy" id="1642299"/>
    <lineage>
        <taxon>Bacteria</taxon>
        <taxon>Bacillati</taxon>
        <taxon>Actinomycetota</taxon>
        <taxon>Actinomycetes</taxon>
        <taxon>Kitasatosporales</taxon>
        <taxon>Streptomycetaceae</taxon>
        <taxon>Streptomyces</taxon>
    </lineage>
</organism>
<protein>
    <submittedName>
        <fullName evidence="1">Uncharacterized protein</fullName>
    </submittedName>
</protein>
<dbReference type="Proteomes" id="UP000596130">
    <property type="component" value="Chromosome"/>
</dbReference>
<evidence type="ECO:0000313" key="2">
    <source>
        <dbReference type="Proteomes" id="UP000596130"/>
    </source>
</evidence>
<dbReference type="AlphaFoldDB" id="A0A7T4PPL8"/>
<accession>A0A7T4PPL8</accession>
<reference evidence="1 2" key="1">
    <citation type="submission" date="2020-12" db="EMBL/GenBank/DDBJ databases">
        <title>Identification and biosynthesis of polyene macrolides produced by Streptomyces alfalfae Men-myco-93-63.</title>
        <authorList>
            <person name="Liu D."/>
            <person name="Li Y."/>
            <person name="Liu L."/>
            <person name="Han X."/>
            <person name="Shen F."/>
        </authorList>
    </citation>
    <scope>NUCLEOTIDE SEQUENCE [LARGE SCALE GENOMIC DNA]</scope>
    <source>
        <strain evidence="1 2">Men-myco-93-63</strain>
    </source>
</reference>
<dbReference type="EMBL" id="CP065959">
    <property type="protein sequence ID" value="QQC94117.1"/>
    <property type="molecule type" value="Genomic_DNA"/>
</dbReference>
<evidence type="ECO:0000313" key="1">
    <source>
        <dbReference type="EMBL" id="QQC94117.1"/>
    </source>
</evidence>